<dbReference type="RefSeq" id="XP_022144619.1">
    <property type="nucleotide sequence ID" value="XM_022288927.1"/>
</dbReference>
<keyword evidence="10" id="KW-1185">Reference proteome</keyword>
<evidence type="ECO:0000256" key="7">
    <source>
        <dbReference type="SAM" id="MobiDB-lite"/>
    </source>
</evidence>
<dbReference type="GO" id="GO:0005634">
    <property type="term" value="C:nucleus"/>
    <property type="evidence" value="ECO:0007669"/>
    <property type="project" value="UniProtKB-SubCell"/>
</dbReference>
<dbReference type="Proteomes" id="UP000504603">
    <property type="component" value="Unplaced"/>
</dbReference>
<evidence type="ECO:0000259" key="8">
    <source>
        <dbReference type="PROSITE" id="PS50090"/>
    </source>
</evidence>
<dbReference type="PROSITE" id="PS51294">
    <property type="entry name" value="HTH_MYB"/>
    <property type="match status" value="2"/>
</dbReference>
<evidence type="ECO:0000256" key="1">
    <source>
        <dbReference type="ARBA" id="ARBA00004123"/>
    </source>
</evidence>
<comment type="subcellular location">
    <subcellularLocation>
        <location evidence="1">Nucleus</location>
    </subcellularLocation>
</comment>
<evidence type="ECO:0000256" key="6">
    <source>
        <dbReference type="ARBA" id="ARBA00023242"/>
    </source>
</evidence>
<evidence type="ECO:0000256" key="2">
    <source>
        <dbReference type="ARBA" id="ARBA00022737"/>
    </source>
</evidence>
<reference evidence="11" key="1">
    <citation type="submission" date="2025-08" db="UniProtKB">
        <authorList>
            <consortium name="RefSeq"/>
        </authorList>
    </citation>
    <scope>IDENTIFICATION</scope>
    <source>
        <strain evidence="11">OHB3-1</strain>
    </source>
</reference>
<dbReference type="SMART" id="SM00717">
    <property type="entry name" value="SANT"/>
    <property type="match status" value="2"/>
</dbReference>
<dbReference type="InterPro" id="IPR009057">
    <property type="entry name" value="Homeodomain-like_sf"/>
</dbReference>
<keyword evidence="6" id="KW-0539">Nucleus</keyword>
<organism evidence="10 11">
    <name type="scientific">Momordica charantia</name>
    <name type="common">Bitter gourd</name>
    <name type="synonym">Balsam pear</name>
    <dbReference type="NCBI Taxonomy" id="3673"/>
    <lineage>
        <taxon>Eukaryota</taxon>
        <taxon>Viridiplantae</taxon>
        <taxon>Streptophyta</taxon>
        <taxon>Embryophyta</taxon>
        <taxon>Tracheophyta</taxon>
        <taxon>Spermatophyta</taxon>
        <taxon>Magnoliopsida</taxon>
        <taxon>eudicotyledons</taxon>
        <taxon>Gunneridae</taxon>
        <taxon>Pentapetalae</taxon>
        <taxon>rosids</taxon>
        <taxon>fabids</taxon>
        <taxon>Cucurbitales</taxon>
        <taxon>Cucurbitaceae</taxon>
        <taxon>Momordiceae</taxon>
        <taxon>Momordica</taxon>
    </lineage>
</organism>
<dbReference type="InterPro" id="IPR001005">
    <property type="entry name" value="SANT/Myb"/>
</dbReference>
<dbReference type="Pfam" id="PF00249">
    <property type="entry name" value="Myb_DNA-binding"/>
    <property type="match status" value="2"/>
</dbReference>
<feature type="compositionally biased region" description="Low complexity" evidence="7">
    <location>
        <begin position="142"/>
        <end position="153"/>
    </location>
</feature>
<evidence type="ECO:0000313" key="10">
    <source>
        <dbReference type="Proteomes" id="UP000504603"/>
    </source>
</evidence>
<feature type="domain" description="Myb-like" evidence="8">
    <location>
        <begin position="9"/>
        <end position="62"/>
    </location>
</feature>
<keyword evidence="3" id="KW-0805">Transcription regulation</keyword>
<dbReference type="GO" id="GO:0003677">
    <property type="term" value="F:DNA binding"/>
    <property type="evidence" value="ECO:0007669"/>
    <property type="project" value="UniProtKB-KW"/>
</dbReference>
<dbReference type="PROSITE" id="PS50090">
    <property type="entry name" value="MYB_LIKE"/>
    <property type="match status" value="2"/>
</dbReference>
<dbReference type="CDD" id="cd00167">
    <property type="entry name" value="SANT"/>
    <property type="match status" value="2"/>
</dbReference>
<dbReference type="InterPro" id="IPR017930">
    <property type="entry name" value="Myb_dom"/>
</dbReference>
<keyword evidence="5" id="KW-0804">Transcription</keyword>
<dbReference type="Gene3D" id="1.10.10.60">
    <property type="entry name" value="Homeodomain-like"/>
    <property type="match status" value="2"/>
</dbReference>
<sequence length="266" mass="29817">MGRTPCCDKANVKKGPWSPEEDAKLKDYIQKHGTGGNWISLPQKSGLKRCGKSCRLRWLNYLRPDIKHGDFSEEEDALICNLFATIGSRWSVIAAQLPGRTDNDIKNYWNTKLKKKLMSINNTNIIPPSHQIKNPPFLHQHSSTNSSSPSSSSPSSYSYSYSYSDQSSPIWSFSNLDPMISIFSPNNNNNNNNLVNPTTPLLFPQDQARFNMISPMVQASCSSNSDGSGENQSYQEPPLLDYGLEEIKQLITSTACTNFFFDDQTT</sequence>
<evidence type="ECO:0000259" key="9">
    <source>
        <dbReference type="PROSITE" id="PS51294"/>
    </source>
</evidence>
<dbReference type="GeneID" id="111014262"/>
<accession>A0A6J1CSU3</accession>
<dbReference type="FunFam" id="1.10.10.60:FF:000015">
    <property type="entry name" value="Transcription factor RAX3"/>
    <property type="match status" value="1"/>
</dbReference>
<keyword evidence="2" id="KW-0677">Repeat</keyword>
<feature type="domain" description="HTH myb-type" evidence="9">
    <location>
        <begin position="9"/>
        <end position="62"/>
    </location>
</feature>
<evidence type="ECO:0000313" key="11">
    <source>
        <dbReference type="RefSeq" id="XP_022144619.1"/>
    </source>
</evidence>
<dbReference type="SUPFAM" id="SSF46689">
    <property type="entry name" value="Homeodomain-like"/>
    <property type="match status" value="1"/>
</dbReference>
<feature type="domain" description="HTH myb-type" evidence="9">
    <location>
        <begin position="63"/>
        <end position="117"/>
    </location>
</feature>
<feature type="domain" description="Myb-like" evidence="8">
    <location>
        <begin position="63"/>
        <end position="113"/>
    </location>
</feature>
<gene>
    <name evidence="11" type="primary">LOC111014262</name>
</gene>
<keyword evidence="4" id="KW-0238">DNA-binding</keyword>
<proteinExistence type="predicted"/>
<dbReference type="PANTHER" id="PTHR48000">
    <property type="entry name" value="OS09G0431300 PROTEIN"/>
    <property type="match status" value="1"/>
</dbReference>
<dbReference type="PANTHER" id="PTHR48000:SF8">
    <property type="entry name" value="TRANSCRIPTION FACTOR RAX2-LIKE"/>
    <property type="match status" value="1"/>
</dbReference>
<evidence type="ECO:0000256" key="3">
    <source>
        <dbReference type="ARBA" id="ARBA00023015"/>
    </source>
</evidence>
<evidence type="ECO:0000256" key="5">
    <source>
        <dbReference type="ARBA" id="ARBA00023163"/>
    </source>
</evidence>
<protein>
    <submittedName>
        <fullName evidence="11">Transcription factor RAX2</fullName>
    </submittedName>
</protein>
<dbReference type="OrthoDB" id="2143914at2759"/>
<dbReference type="KEGG" id="mcha:111014262"/>
<evidence type="ECO:0000256" key="4">
    <source>
        <dbReference type="ARBA" id="ARBA00023125"/>
    </source>
</evidence>
<dbReference type="AlphaFoldDB" id="A0A6J1CSU3"/>
<feature type="region of interest" description="Disordered" evidence="7">
    <location>
        <begin position="129"/>
        <end position="153"/>
    </location>
</feature>
<name>A0A6J1CSU3_MOMCH</name>